<reference evidence="3" key="2">
    <citation type="journal article" date="2011" name="Proc. Natl. Acad. Sci. U.S.A.">
        <title>Obligate biotrophy features unraveled by the genomic analysis of rust fungi.</title>
        <authorList>
            <person name="Duplessis S."/>
            <person name="Cuomo C.A."/>
            <person name="Lin Y.-C."/>
            <person name="Aerts A."/>
            <person name="Tisserant E."/>
            <person name="Veneault-Fourrey C."/>
            <person name="Joly D.L."/>
            <person name="Hacquard S."/>
            <person name="Amselem J."/>
            <person name="Cantarel B.L."/>
            <person name="Chiu R."/>
            <person name="Coutinho P.M."/>
            <person name="Feau N."/>
            <person name="Field M."/>
            <person name="Frey P."/>
            <person name="Gelhaye E."/>
            <person name="Goldberg J."/>
            <person name="Grabherr M.G."/>
            <person name="Kodira C.D."/>
            <person name="Kohler A."/>
            <person name="Kuees U."/>
            <person name="Lindquist E.A."/>
            <person name="Lucas S.M."/>
            <person name="Mago R."/>
            <person name="Mauceli E."/>
            <person name="Morin E."/>
            <person name="Murat C."/>
            <person name="Pangilinan J.L."/>
            <person name="Park R."/>
            <person name="Pearson M."/>
            <person name="Quesneville H."/>
            <person name="Rouhier N."/>
            <person name="Sakthikumar S."/>
            <person name="Salamov A.A."/>
            <person name="Schmutz J."/>
            <person name="Selles B."/>
            <person name="Shapiro H."/>
            <person name="Tanguay P."/>
            <person name="Tuskan G.A."/>
            <person name="Henrissat B."/>
            <person name="Van de Peer Y."/>
            <person name="Rouze P."/>
            <person name="Ellis J.G."/>
            <person name="Dodds P.N."/>
            <person name="Schein J.E."/>
            <person name="Zhong S."/>
            <person name="Hamelin R.C."/>
            <person name="Grigoriev I.V."/>
            <person name="Szabo L.J."/>
            <person name="Martin F."/>
        </authorList>
    </citation>
    <scope>NUCLEOTIDE SEQUENCE [LARGE SCALE GENOMIC DNA]</scope>
    <source>
        <strain evidence="3">CRL 75-36-700-3 / race SCCL</strain>
    </source>
</reference>
<proteinExistence type="predicted"/>
<dbReference type="AlphaFoldDB" id="E3K9K0"/>
<reference key="1">
    <citation type="submission" date="2007-01" db="EMBL/GenBank/DDBJ databases">
        <title>The Genome Sequence of Puccinia graminis f. sp. tritici Strain CRL 75-36-700-3.</title>
        <authorList>
            <consortium name="The Broad Institute Genome Sequencing Platform"/>
            <person name="Birren B."/>
            <person name="Lander E."/>
            <person name="Galagan J."/>
            <person name="Nusbaum C."/>
            <person name="Devon K."/>
            <person name="Cuomo C."/>
            <person name="Jaffe D."/>
            <person name="Butler J."/>
            <person name="Alvarez P."/>
            <person name="Gnerre S."/>
            <person name="Grabherr M."/>
            <person name="Mauceli E."/>
            <person name="Brockman W."/>
            <person name="Young S."/>
            <person name="LaButti K."/>
            <person name="Sykes S."/>
            <person name="DeCaprio D."/>
            <person name="Crawford M."/>
            <person name="Koehrsen M."/>
            <person name="Engels R."/>
            <person name="Montgomery P."/>
            <person name="Pearson M."/>
            <person name="Howarth C."/>
            <person name="Larson L."/>
            <person name="White J."/>
            <person name="Zeng Q."/>
            <person name="Kodira C."/>
            <person name="Yandava C."/>
            <person name="Alvarado L."/>
            <person name="O'Leary S."/>
            <person name="Szabo L."/>
            <person name="Dean R."/>
            <person name="Schein J."/>
        </authorList>
    </citation>
    <scope>NUCLEOTIDE SEQUENCE</scope>
    <source>
        <strain>CRL 75-36-700-3</strain>
    </source>
</reference>
<dbReference type="PANTHER" id="PTHR33096:SF1">
    <property type="entry name" value="CXC1-LIKE CYSTEINE CLUSTER ASSOCIATED WITH KDZ TRANSPOSASES DOMAIN-CONTAINING PROTEIN"/>
    <property type="match status" value="1"/>
</dbReference>
<evidence type="ECO:0000256" key="1">
    <source>
        <dbReference type="SAM" id="Coils"/>
    </source>
</evidence>
<name>E3K9K0_PUCGT</name>
<dbReference type="OrthoDB" id="2504593at2759"/>
<evidence type="ECO:0000313" key="2">
    <source>
        <dbReference type="EMBL" id="EFP81108.2"/>
    </source>
</evidence>
<accession>E3K9K0</accession>
<keyword evidence="3" id="KW-1185">Reference proteome</keyword>
<gene>
    <name evidence="2" type="ORF">PGTG_07360</name>
</gene>
<dbReference type="RefSeq" id="XP_003325527.2">
    <property type="nucleotide sequence ID" value="XM_003325479.2"/>
</dbReference>
<dbReference type="Proteomes" id="UP000008783">
    <property type="component" value="Unassembled WGS sequence"/>
</dbReference>
<dbReference type="VEuPathDB" id="FungiDB:PGTG_07360"/>
<feature type="coiled-coil region" evidence="1">
    <location>
        <begin position="28"/>
        <end position="62"/>
    </location>
</feature>
<sequence>MVAMYQQENMIELLRCRLRNPSLSLATEAEVRDLLDSIEAESEKLKEELERLTGEYEPAENAEERKMCLLLWSAKSELFVQAVHLRAERQPLVDSKTIGSRLGTKLKEKTFKAINNRRPTIDKLITKYNLRYLQYRLKFPNRNGFEAGKDDSLTYEKLKTMPLDDAFWNDGFFYHCDAPWAVNPDVREGVNCVLVLSRVQEEFELISQELVHMMAWAIGVHEHIAKQIAYTQERISRLRDTSSEPPEDHLDRIHLTNISRSDKVKLIQKELLNRLAIHNNLVEEWSENVTWLWGCCQPTENQSFVQIWNDLVKQVKQEKLNNFADLNNAEDALEEIVSGEVVDDGEDADGSWVDS</sequence>
<dbReference type="InParanoid" id="E3K9K0"/>
<dbReference type="HOGENOM" id="CLU_042437_1_0_1"/>
<dbReference type="EMBL" id="DS178277">
    <property type="protein sequence ID" value="EFP81108.2"/>
    <property type="molecule type" value="Genomic_DNA"/>
</dbReference>
<dbReference type="GeneID" id="10536430"/>
<keyword evidence="1" id="KW-0175">Coiled coil</keyword>
<organism evidence="2 3">
    <name type="scientific">Puccinia graminis f. sp. tritici (strain CRL 75-36-700-3 / race SCCL)</name>
    <name type="common">Black stem rust fungus</name>
    <dbReference type="NCBI Taxonomy" id="418459"/>
    <lineage>
        <taxon>Eukaryota</taxon>
        <taxon>Fungi</taxon>
        <taxon>Dikarya</taxon>
        <taxon>Basidiomycota</taxon>
        <taxon>Pucciniomycotina</taxon>
        <taxon>Pucciniomycetes</taxon>
        <taxon>Pucciniales</taxon>
        <taxon>Pucciniaceae</taxon>
        <taxon>Puccinia</taxon>
    </lineage>
</organism>
<evidence type="ECO:0000313" key="3">
    <source>
        <dbReference type="Proteomes" id="UP000008783"/>
    </source>
</evidence>
<protein>
    <submittedName>
        <fullName evidence="2">Uncharacterized protein</fullName>
    </submittedName>
</protein>
<dbReference type="PANTHER" id="PTHR33096">
    <property type="entry name" value="CXC2 DOMAIN-CONTAINING PROTEIN"/>
    <property type="match status" value="1"/>
</dbReference>
<dbReference type="KEGG" id="pgr:PGTG_07360"/>